<evidence type="ECO:0000313" key="1">
    <source>
        <dbReference type="EMBL" id="PFV08306.1"/>
    </source>
</evidence>
<dbReference type="EMBL" id="NVDQ01000020">
    <property type="protein sequence ID" value="PFV08306.1"/>
    <property type="molecule type" value="Genomic_DNA"/>
</dbReference>
<accession>A0A9X7BCZ7</accession>
<sequence>MKKVILAGVLGFAALAGTNLPGLEATKASAAVENVQDNQMLHQGNYLEENNAFEYEIGKVVNVYEDKVLNQVEKYVTFEYTGKDGGKLQIPVLLTKGQKFNKGDKVKVDMRNVFENIDRWVEDGIEKINESKTTGSNEERWVWGYKQTNHNELKPGFYEKTNGSTDYAIGKITKVGKGLYGPGDQTDYVVVKTPNKSGEEESIYVLLTEGQKFSVGDKVKVNMENVSWGGNNVNWEGENNIEKINESKTTELNEEQWVWGS</sequence>
<dbReference type="Proteomes" id="UP000226257">
    <property type="component" value="Unassembled WGS sequence"/>
</dbReference>
<comment type="caution">
    <text evidence="1">The sequence shown here is derived from an EMBL/GenBank/DDBJ whole genome shotgun (WGS) entry which is preliminary data.</text>
</comment>
<proteinExistence type="predicted"/>
<evidence type="ECO:0000313" key="2">
    <source>
        <dbReference type="Proteomes" id="UP000226257"/>
    </source>
</evidence>
<name>A0A9X7BCZ7_BACCE</name>
<dbReference type="RefSeq" id="WP_098660033.1">
    <property type="nucleotide sequence ID" value="NZ_NVDQ01000020.1"/>
</dbReference>
<gene>
    <name evidence="1" type="ORF">COK98_09400</name>
</gene>
<protein>
    <submittedName>
        <fullName evidence="1">ATP synthase F0F1 subunit alpha</fullName>
    </submittedName>
</protein>
<organism evidence="1 2">
    <name type="scientific">Bacillus cereus</name>
    <dbReference type="NCBI Taxonomy" id="1396"/>
    <lineage>
        <taxon>Bacteria</taxon>
        <taxon>Bacillati</taxon>
        <taxon>Bacillota</taxon>
        <taxon>Bacilli</taxon>
        <taxon>Bacillales</taxon>
        <taxon>Bacillaceae</taxon>
        <taxon>Bacillus</taxon>
        <taxon>Bacillus cereus group</taxon>
    </lineage>
</organism>
<dbReference type="AlphaFoldDB" id="A0A9X7BCZ7"/>
<reference evidence="1 2" key="1">
    <citation type="submission" date="2017-09" db="EMBL/GenBank/DDBJ databases">
        <title>Large-scale bioinformatics analysis of Bacillus genomes uncovers conserved roles of natural products in bacterial physiology.</title>
        <authorList>
            <consortium name="Agbiome Team Llc"/>
            <person name="Bleich R.M."/>
            <person name="Grubbs K.J."/>
            <person name="Santa Maria K.C."/>
            <person name="Allen S.E."/>
            <person name="Farag S."/>
            <person name="Shank E.A."/>
            <person name="Bowers A."/>
        </authorList>
    </citation>
    <scope>NUCLEOTIDE SEQUENCE [LARGE SCALE GENOMIC DNA]</scope>
    <source>
        <strain evidence="1 2">AFS060282</strain>
    </source>
</reference>